<dbReference type="AlphaFoldDB" id="D6XXT4"/>
<dbReference type="eggNOG" id="COG0574">
    <property type="taxonomic scope" value="Bacteria"/>
</dbReference>
<evidence type="ECO:0000313" key="3">
    <source>
        <dbReference type="EMBL" id="ADI00127.1"/>
    </source>
</evidence>
<evidence type="ECO:0000259" key="2">
    <source>
        <dbReference type="Pfam" id="PF01326"/>
    </source>
</evidence>
<accession>D6XXT4</accession>
<evidence type="ECO:0000313" key="4">
    <source>
        <dbReference type="Proteomes" id="UP000000271"/>
    </source>
</evidence>
<keyword evidence="4" id="KW-1185">Reference proteome</keyword>
<dbReference type="STRING" id="439292.Bsel_2627"/>
<feature type="domain" description="Pyruvate phosphate dikinase AMP/ATP-binding" evidence="2">
    <location>
        <begin position="15"/>
        <end position="314"/>
    </location>
</feature>
<dbReference type="eggNOG" id="COG3848">
    <property type="taxonomic scope" value="Bacteria"/>
</dbReference>
<evidence type="ECO:0000259" key="1">
    <source>
        <dbReference type="Pfam" id="PF00391"/>
    </source>
</evidence>
<dbReference type="Proteomes" id="UP000000271">
    <property type="component" value="Chromosome"/>
</dbReference>
<feature type="domain" description="PEP-utilising enzyme mobile" evidence="1">
    <location>
        <begin position="787"/>
        <end position="857"/>
    </location>
</feature>
<dbReference type="GO" id="GO:0016301">
    <property type="term" value="F:kinase activity"/>
    <property type="evidence" value="ECO:0007669"/>
    <property type="project" value="UniProtKB-KW"/>
</dbReference>
<name>D6XXT4_BACIE</name>
<dbReference type="GO" id="GO:0005524">
    <property type="term" value="F:ATP binding"/>
    <property type="evidence" value="ECO:0007669"/>
    <property type="project" value="InterPro"/>
</dbReference>
<sequence length="882" mass="97481">MIIPFHTTVHVDLAAAGGKGLNLVQMTAAGMNVPEGFILSTEAFQLFIDHNRLSDPVQAILKDLDAHDSNGLEEASAAIQRLIQDAVIPEAVSSQVSAQYRALPSARVAVRSSASAEDLPETSFAGQHNSYLHIGQEEALLQAVKDCWGSLWNPRAIAYRFNNGIPQTFPTLSMAVVVQCMAEGDAAGVMFTANPLNNRRDQLFINASWGMGEAVVSGMVTPDQFILEKQSGNPVSSRIATETVQVMPNDDGHDTVPVPSHLQDKASLTDDQLRELHELAAAVEQYYQKPMDTEWVLGRDGTVRIVQARPLTGLHPLVETNDPPEEGLRFYFSFTRVSQGISVPFTPLGIDVQRLEMWGALKVLGIRAGKSPKGFKTAEGRIYWDFTELIRNKKRATKMADSLAMKDPVAGELIKAFIRENEEELTAKRDRLKLPPRLFVLMIRMGIRVAGAMLRPEQAEKRAVKLAEDHLRRMTRQADKARTIRDEIAVVDTIMENAMRVIVHQCAYIVPGMLAEKRAEKRLKKLTGDTRLLLPVIKALPNSPTTQMGHRLVTLAREYERNGQLPDQNDPAIQSFLGEFGHRSNVELDVGIPNWQEDPAYILNLIHTYMTQDTEALYDRLAQRETESDQAVEAISRLVKEKKGRHAAAQIEQDCRYIRNLLGLRERPKFDLIRSFALVRKLLLEAGDELVEQGVIAHRDEIAFLHRREILNPEGSYSEQIAKRKAQFEHQQSIRTVPRFMTNTGETIYGSEPVGEEDHVLTGFPIASGVCTGTVRVIHDPKGAALSDGEILVTHSTDPSWTPLFLSAGGLIMETGGTGSHGGIVAREYGIPAVAGIERISEKLATGDQVRIDGNTGQIVIVKKAGSADEEAPLIHGKDELA</sequence>
<dbReference type="SUPFAM" id="SSF56059">
    <property type="entry name" value="Glutathione synthetase ATP-binding domain-like"/>
    <property type="match status" value="1"/>
</dbReference>
<dbReference type="InterPro" id="IPR013815">
    <property type="entry name" value="ATP_grasp_subdomain_1"/>
</dbReference>
<dbReference type="Pfam" id="PF00391">
    <property type="entry name" value="PEP-utilizers"/>
    <property type="match status" value="1"/>
</dbReference>
<dbReference type="SUPFAM" id="SSF52009">
    <property type="entry name" value="Phosphohistidine domain"/>
    <property type="match status" value="1"/>
</dbReference>
<dbReference type="HOGENOM" id="CLU_005950_0_0_9"/>
<dbReference type="PANTHER" id="PTHR43615:SF1">
    <property type="entry name" value="PPDK_N DOMAIN-CONTAINING PROTEIN"/>
    <property type="match status" value="1"/>
</dbReference>
<dbReference type="PANTHER" id="PTHR43615">
    <property type="entry name" value="PHOSPHOENOLPYRUVATE SYNTHASE-RELATED"/>
    <property type="match status" value="1"/>
</dbReference>
<dbReference type="Pfam" id="PF01326">
    <property type="entry name" value="PPDK_N"/>
    <property type="match status" value="1"/>
</dbReference>
<dbReference type="EMBL" id="CP001791">
    <property type="protein sequence ID" value="ADI00127.1"/>
    <property type="molecule type" value="Genomic_DNA"/>
</dbReference>
<organism evidence="3 4">
    <name type="scientific">Bacillus selenitireducens (strain ATCC 700615 / DSM 15326 / MLS10)</name>
    <dbReference type="NCBI Taxonomy" id="439292"/>
    <lineage>
        <taxon>Bacteria</taxon>
        <taxon>Bacillati</taxon>
        <taxon>Bacillota</taxon>
        <taxon>Bacilli</taxon>
        <taxon>Bacillales</taxon>
        <taxon>Bacillaceae</taxon>
        <taxon>Salisediminibacterium</taxon>
    </lineage>
</organism>
<dbReference type="InterPro" id="IPR036637">
    <property type="entry name" value="Phosphohistidine_dom_sf"/>
</dbReference>
<proteinExistence type="predicted"/>
<dbReference type="KEGG" id="bse:Bsel_2627"/>
<keyword evidence="3" id="KW-0670">Pyruvate</keyword>
<reference evidence="3" key="1">
    <citation type="submission" date="2009-10" db="EMBL/GenBank/DDBJ databases">
        <title>Complete sequence of Bacillus selenitireducens MLS10.</title>
        <authorList>
            <consortium name="US DOE Joint Genome Institute"/>
            <person name="Lucas S."/>
            <person name="Copeland A."/>
            <person name="Lapidus A."/>
            <person name="Glavina del Rio T."/>
            <person name="Dalin E."/>
            <person name="Tice H."/>
            <person name="Bruce D."/>
            <person name="Goodwin L."/>
            <person name="Pitluck S."/>
            <person name="Sims D."/>
            <person name="Brettin T."/>
            <person name="Detter J.C."/>
            <person name="Han C."/>
            <person name="Larimer F."/>
            <person name="Land M."/>
            <person name="Hauser L."/>
            <person name="Kyrpides N."/>
            <person name="Ovchinnikova G."/>
            <person name="Stolz J."/>
        </authorList>
    </citation>
    <scope>NUCLEOTIDE SEQUENCE [LARGE SCALE GENOMIC DNA]</scope>
    <source>
        <strain evidence="3">MLS10</strain>
    </source>
</reference>
<dbReference type="InterPro" id="IPR002192">
    <property type="entry name" value="PPDK_AMP/ATP-bd"/>
</dbReference>
<dbReference type="Gene3D" id="3.50.30.10">
    <property type="entry name" value="Phosphohistidine domain"/>
    <property type="match status" value="1"/>
</dbReference>
<protein>
    <submittedName>
        <fullName evidence="3">Pyruvate phosphate dikinase PEP/pyruvate-binding protein</fullName>
    </submittedName>
</protein>
<dbReference type="OrthoDB" id="9765468at2"/>
<dbReference type="RefSeq" id="WP_013173548.1">
    <property type="nucleotide sequence ID" value="NC_014219.1"/>
</dbReference>
<dbReference type="Gene3D" id="3.30.1490.20">
    <property type="entry name" value="ATP-grasp fold, A domain"/>
    <property type="match status" value="1"/>
</dbReference>
<gene>
    <name evidence="3" type="ordered locus">Bsel_2627</name>
</gene>
<dbReference type="Gene3D" id="3.30.470.20">
    <property type="entry name" value="ATP-grasp fold, B domain"/>
    <property type="match status" value="1"/>
</dbReference>
<dbReference type="InterPro" id="IPR008279">
    <property type="entry name" value="PEP-util_enz_mobile_dom"/>
</dbReference>
<dbReference type="InterPro" id="IPR051549">
    <property type="entry name" value="PEP_Utilizing_Enz"/>
</dbReference>